<evidence type="ECO:0000313" key="2">
    <source>
        <dbReference type="Proteomes" id="UP000523528"/>
    </source>
</evidence>
<name>A0A7W9YRN3_9BACL</name>
<evidence type="ECO:0000313" key="1">
    <source>
        <dbReference type="EMBL" id="MBB6176401.1"/>
    </source>
</evidence>
<sequence length="61" mass="7105">MDTCYHGRIRCWECARTQELQERVQELEQAIREALGRMKYGGAGTRSYVEDVLRKALGDEK</sequence>
<comment type="caution">
    <text evidence="1">The sequence shown here is derived from an EMBL/GenBank/DDBJ whole genome shotgun (WGS) entry which is preliminary data.</text>
</comment>
<proteinExistence type="predicted"/>
<dbReference type="RefSeq" id="WP_183248003.1">
    <property type="nucleotide sequence ID" value="NZ_JACHES010000004.1"/>
</dbReference>
<dbReference type="Proteomes" id="UP000523528">
    <property type="component" value="Unassembled WGS sequence"/>
</dbReference>
<gene>
    <name evidence="1" type="ORF">HNQ82_001215</name>
</gene>
<reference evidence="1 2" key="1">
    <citation type="submission" date="2020-08" db="EMBL/GenBank/DDBJ databases">
        <title>Genomic Encyclopedia of Type Strains, Phase IV (KMG-IV): sequencing the most valuable type-strain genomes for metagenomic binning, comparative biology and taxonomic classification.</title>
        <authorList>
            <person name="Goeker M."/>
        </authorList>
    </citation>
    <scope>NUCLEOTIDE SEQUENCE [LARGE SCALE GENOMIC DNA]</scope>
    <source>
        <strain evidence="1 2">DSM 23211</strain>
    </source>
</reference>
<protein>
    <submittedName>
        <fullName evidence="1">Uncharacterized protein</fullName>
    </submittedName>
</protein>
<dbReference type="AlphaFoldDB" id="A0A7W9YRN3"/>
<keyword evidence="2" id="KW-1185">Reference proteome</keyword>
<organism evidence="1 2">
    <name type="scientific">Anoxybacillus tengchongensis</name>
    <dbReference type="NCBI Taxonomy" id="576944"/>
    <lineage>
        <taxon>Bacteria</taxon>
        <taxon>Bacillati</taxon>
        <taxon>Bacillota</taxon>
        <taxon>Bacilli</taxon>
        <taxon>Bacillales</taxon>
        <taxon>Anoxybacillaceae</taxon>
        <taxon>Anoxybacillus</taxon>
    </lineage>
</organism>
<dbReference type="EMBL" id="JACHES010000004">
    <property type="protein sequence ID" value="MBB6176401.1"/>
    <property type="molecule type" value="Genomic_DNA"/>
</dbReference>
<accession>A0A7W9YRN3</accession>